<gene>
    <name evidence="1" type="ORF">CURHAP_LOCUS30282</name>
</gene>
<protein>
    <submittedName>
        <fullName evidence="1">Uncharacterized protein</fullName>
    </submittedName>
</protein>
<evidence type="ECO:0000313" key="1">
    <source>
        <dbReference type="EMBL" id="CAB4278696.1"/>
    </source>
</evidence>
<dbReference type="AlphaFoldDB" id="A0A6J5UQ38"/>
<reference evidence="1 2" key="1">
    <citation type="submission" date="2020-05" db="EMBL/GenBank/DDBJ databases">
        <authorList>
            <person name="Campoy J."/>
            <person name="Schneeberger K."/>
            <person name="Spophaly S."/>
        </authorList>
    </citation>
    <scope>NUCLEOTIDE SEQUENCE [LARGE SCALE GENOMIC DNA]</scope>
    <source>
        <strain evidence="1">PruArmRojPasFocal</strain>
    </source>
</reference>
<dbReference type="EMBL" id="CAEKDK010000004">
    <property type="protein sequence ID" value="CAB4278696.1"/>
    <property type="molecule type" value="Genomic_DNA"/>
</dbReference>
<accession>A0A6J5UQ38</accession>
<name>A0A6J5UQ38_PRUAR</name>
<organism evidence="1 2">
    <name type="scientific">Prunus armeniaca</name>
    <name type="common">Apricot</name>
    <name type="synonym">Armeniaca vulgaris</name>
    <dbReference type="NCBI Taxonomy" id="36596"/>
    <lineage>
        <taxon>Eukaryota</taxon>
        <taxon>Viridiplantae</taxon>
        <taxon>Streptophyta</taxon>
        <taxon>Embryophyta</taxon>
        <taxon>Tracheophyta</taxon>
        <taxon>Spermatophyta</taxon>
        <taxon>Magnoliopsida</taxon>
        <taxon>eudicotyledons</taxon>
        <taxon>Gunneridae</taxon>
        <taxon>Pentapetalae</taxon>
        <taxon>rosids</taxon>
        <taxon>fabids</taxon>
        <taxon>Rosales</taxon>
        <taxon>Rosaceae</taxon>
        <taxon>Amygdaloideae</taxon>
        <taxon>Amygdaleae</taxon>
        <taxon>Prunus</taxon>
    </lineage>
</organism>
<sequence length="56" mass="6174">MNPNSSSTLCISISFPPYEANPYMDFWQTIEVCELDGGQGHGGRVEAGVELNRPEE</sequence>
<dbReference type="Proteomes" id="UP000507222">
    <property type="component" value="Unassembled WGS sequence"/>
</dbReference>
<evidence type="ECO:0000313" key="2">
    <source>
        <dbReference type="Proteomes" id="UP000507222"/>
    </source>
</evidence>
<proteinExistence type="predicted"/>